<reference evidence="3" key="1">
    <citation type="journal article" date="2015" name="Nat. Genet.">
        <title>The genome and transcriptome of the zoonotic hookworm Ancylostoma ceylanicum identify infection-specific gene families.</title>
        <authorList>
            <person name="Schwarz E.M."/>
            <person name="Hu Y."/>
            <person name="Antoshechkin I."/>
            <person name="Miller M.M."/>
            <person name="Sternberg P.W."/>
            <person name="Aroian R.V."/>
        </authorList>
    </citation>
    <scope>NUCLEOTIDE SEQUENCE</scope>
    <source>
        <strain evidence="3">HY135</strain>
    </source>
</reference>
<gene>
    <name evidence="2" type="primary">Acey_s0017.g3423</name>
    <name evidence="2" type="ORF">Y032_0017g3423</name>
</gene>
<name>A0A016V4J3_9BILA</name>
<dbReference type="AlphaFoldDB" id="A0A016V4J3"/>
<evidence type="ECO:0000313" key="2">
    <source>
        <dbReference type="EMBL" id="EYC22559.1"/>
    </source>
</evidence>
<comment type="caution">
    <text evidence="2">The sequence shown here is derived from an EMBL/GenBank/DDBJ whole genome shotgun (WGS) entry which is preliminary data.</text>
</comment>
<evidence type="ECO:0000313" key="3">
    <source>
        <dbReference type="Proteomes" id="UP000024635"/>
    </source>
</evidence>
<evidence type="ECO:0000256" key="1">
    <source>
        <dbReference type="SAM" id="MobiDB-lite"/>
    </source>
</evidence>
<accession>A0A016V4J3</accession>
<protein>
    <submittedName>
        <fullName evidence="2">Uncharacterized protein</fullName>
    </submittedName>
</protein>
<proteinExistence type="predicted"/>
<sequence length="69" mass="7676">MVPRRGTFTYDEEEKMGPGRSFGPKQLNNSMHCNSGKADLHGMRSCGLKAVCQLVTTPHHLNIFELLST</sequence>
<organism evidence="2 3">
    <name type="scientific">Ancylostoma ceylanicum</name>
    <dbReference type="NCBI Taxonomy" id="53326"/>
    <lineage>
        <taxon>Eukaryota</taxon>
        <taxon>Metazoa</taxon>
        <taxon>Ecdysozoa</taxon>
        <taxon>Nematoda</taxon>
        <taxon>Chromadorea</taxon>
        <taxon>Rhabditida</taxon>
        <taxon>Rhabditina</taxon>
        <taxon>Rhabditomorpha</taxon>
        <taxon>Strongyloidea</taxon>
        <taxon>Ancylostomatidae</taxon>
        <taxon>Ancylostomatinae</taxon>
        <taxon>Ancylostoma</taxon>
    </lineage>
</organism>
<feature type="region of interest" description="Disordered" evidence="1">
    <location>
        <begin position="1"/>
        <end position="27"/>
    </location>
</feature>
<dbReference type="Proteomes" id="UP000024635">
    <property type="component" value="Unassembled WGS sequence"/>
</dbReference>
<dbReference type="EMBL" id="JARK01001353">
    <property type="protein sequence ID" value="EYC22559.1"/>
    <property type="molecule type" value="Genomic_DNA"/>
</dbReference>
<keyword evidence="3" id="KW-1185">Reference proteome</keyword>